<gene>
    <name evidence="1" type="ORF">KY290_008003</name>
</gene>
<accession>A0ABQ7W783</accession>
<dbReference type="EMBL" id="JAIVGD010000003">
    <property type="protein sequence ID" value="KAH0776592.1"/>
    <property type="molecule type" value="Genomic_DNA"/>
</dbReference>
<protein>
    <submittedName>
        <fullName evidence="1">Uncharacterized protein</fullName>
    </submittedName>
</protein>
<reference evidence="1 2" key="1">
    <citation type="journal article" date="2021" name="bioRxiv">
        <title>Chromosome-scale and haplotype-resolved genome assembly of a tetraploid potato cultivar.</title>
        <authorList>
            <person name="Sun H."/>
            <person name="Jiao W.-B."/>
            <person name="Krause K."/>
            <person name="Campoy J.A."/>
            <person name="Goel M."/>
            <person name="Folz-Donahue K."/>
            <person name="Kukat C."/>
            <person name="Huettel B."/>
            <person name="Schneeberger K."/>
        </authorList>
    </citation>
    <scope>NUCLEOTIDE SEQUENCE [LARGE SCALE GENOMIC DNA]</scope>
    <source>
        <strain evidence="1">SolTubOtavaFocal</strain>
        <tissue evidence="1">Leaves</tissue>
    </source>
</reference>
<sequence length="190" mass="21638">MVDAHITGILAFLQNIEDKCSFTPQRVIVKDAEIGAAIVFSGKIASPLDKENIESHPKLFDTSIIERPSHVNHMFDEMCTRVFIKEVEETSSTFSFVTDLEVIESPKALNKILYSCCHKVVAEVQPDTPIKMLDDESLGPECSKVQLFDECLQRDMSKRYITATYMDHSFSKHGIEFETFDDMYLPEFSL</sequence>
<evidence type="ECO:0000313" key="2">
    <source>
        <dbReference type="Proteomes" id="UP000826656"/>
    </source>
</evidence>
<organism evidence="1 2">
    <name type="scientific">Solanum tuberosum</name>
    <name type="common">Potato</name>
    <dbReference type="NCBI Taxonomy" id="4113"/>
    <lineage>
        <taxon>Eukaryota</taxon>
        <taxon>Viridiplantae</taxon>
        <taxon>Streptophyta</taxon>
        <taxon>Embryophyta</taxon>
        <taxon>Tracheophyta</taxon>
        <taxon>Spermatophyta</taxon>
        <taxon>Magnoliopsida</taxon>
        <taxon>eudicotyledons</taxon>
        <taxon>Gunneridae</taxon>
        <taxon>Pentapetalae</taxon>
        <taxon>asterids</taxon>
        <taxon>lamiids</taxon>
        <taxon>Solanales</taxon>
        <taxon>Solanaceae</taxon>
        <taxon>Solanoideae</taxon>
        <taxon>Solaneae</taxon>
        <taxon>Solanum</taxon>
    </lineage>
</organism>
<proteinExistence type="predicted"/>
<dbReference type="PANTHER" id="PTHR11108:SF10">
    <property type="entry name" value="RETROTRANSPOSON GAG DOMAIN-CONTAINING PROTEIN"/>
    <property type="match status" value="1"/>
</dbReference>
<keyword evidence="2" id="KW-1185">Reference proteome</keyword>
<comment type="caution">
    <text evidence="1">The sequence shown here is derived from an EMBL/GenBank/DDBJ whole genome shotgun (WGS) entry which is preliminary data.</text>
</comment>
<dbReference type="InterPro" id="IPR001015">
    <property type="entry name" value="Ferrochelatase"/>
</dbReference>
<name>A0ABQ7W783_SOLTU</name>
<dbReference type="PANTHER" id="PTHR11108">
    <property type="entry name" value="FERROCHELATASE"/>
    <property type="match status" value="1"/>
</dbReference>
<dbReference type="Proteomes" id="UP000826656">
    <property type="component" value="Unassembled WGS sequence"/>
</dbReference>
<evidence type="ECO:0000313" key="1">
    <source>
        <dbReference type="EMBL" id="KAH0776592.1"/>
    </source>
</evidence>